<dbReference type="EMBL" id="CP097510">
    <property type="protein sequence ID" value="URE34182.1"/>
    <property type="molecule type" value="Genomic_DNA"/>
</dbReference>
<feature type="region of interest" description="Disordered" evidence="1">
    <location>
        <begin position="76"/>
        <end position="102"/>
    </location>
</feature>
<dbReference type="Proteomes" id="UP001055439">
    <property type="component" value="Chromosome 8"/>
</dbReference>
<dbReference type="OrthoDB" id="191037at2759"/>
<name>A0A9E7HQI3_9LILI</name>
<keyword evidence="3" id="KW-1185">Reference proteome</keyword>
<dbReference type="AlphaFoldDB" id="A0A9E7HQI3"/>
<reference evidence="2" key="1">
    <citation type="submission" date="2022-05" db="EMBL/GenBank/DDBJ databases">
        <title>The Musa troglodytarum L. genome provides insights into the mechanism of non-climacteric behaviour and enrichment of carotenoids.</title>
        <authorList>
            <person name="Wang J."/>
        </authorList>
    </citation>
    <scope>NUCLEOTIDE SEQUENCE</scope>
    <source>
        <tissue evidence="2">Leaf</tissue>
    </source>
</reference>
<evidence type="ECO:0000256" key="1">
    <source>
        <dbReference type="SAM" id="MobiDB-lite"/>
    </source>
</evidence>
<accession>A0A9E7HQI3</accession>
<proteinExistence type="predicted"/>
<protein>
    <submittedName>
        <fullName evidence="2">Kelch motif</fullName>
    </submittedName>
</protein>
<evidence type="ECO:0000313" key="3">
    <source>
        <dbReference type="Proteomes" id="UP001055439"/>
    </source>
</evidence>
<gene>
    <name evidence="2" type="ORF">MUK42_15513</name>
</gene>
<organism evidence="2 3">
    <name type="scientific">Musa troglodytarum</name>
    <name type="common">fe'i banana</name>
    <dbReference type="NCBI Taxonomy" id="320322"/>
    <lineage>
        <taxon>Eukaryota</taxon>
        <taxon>Viridiplantae</taxon>
        <taxon>Streptophyta</taxon>
        <taxon>Embryophyta</taxon>
        <taxon>Tracheophyta</taxon>
        <taxon>Spermatophyta</taxon>
        <taxon>Magnoliopsida</taxon>
        <taxon>Liliopsida</taxon>
        <taxon>Zingiberales</taxon>
        <taxon>Musaceae</taxon>
        <taxon>Musa</taxon>
    </lineage>
</organism>
<evidence type="ECO:0000313" key="2">
    <source>
        <dbReference type="EMBL" id="URE34182.1"/>
    </source>
</evidence>
<sequence length="102" mass="11506">MHNIGLLERSSNLSEDPTEFSCPYSVKVNLKPLLLGGRKQSNPQFETEKDISWAYPVTEGSREGSEENRRMIHIVSRTSKVRGGDENKQRPSLVVPSTPKDH</sequence>